<dbReference type="Proteomes" id="UP000093501">
    <property type="component" value="Unassembled WGS sequence"/>
</dbReference>
<sequence length="255" mass="25775">MASWRDGAEYAPMERPDGFATPTAAPLSAAEPWRAPTPGPLAAPEDFDAPESAPLSSVSVRAESTRDPRDPITTVAAALAPAGAPRVDRDPREPIVTSAPRIPGPDWNSDAGAQLPPPTGLPLHRVPPPAVPAPPPPAAAPGFPPPSMPQRAAGPQRAAAPASGAQRQLALVAGALSFLGFLVPSIAPFVLVGAGALGLRTTALTGRAGSWALGMGLATVAVRFVTGSLGEPSVLATLAALGFTFAFVVGGLRRR</sequence>
<feature type="compositionally biased region" description="Pro residues" evidence="1">
    <location>
        <begin position="115"/>
        <end position="148"/>
    </location>
</feature>
<reference evidence="4" key="1">
    <citation type="submission" date="2016-07" db="EMBL/GenBank/DDBJ databases">
        <authorList>
            <person name="Florea S."/>
            <person name="Webb J.S."/>
            <person name="Jaromczyk J."/>
            <person name="Schardl C.L."/>
        </authorList>
    </citation>
    <scope>NUCLEOTIDE SEQUENCE [LARGE SCALE GENOMIC DNA]</scope>
    <source>
        <strain evidence="4">IPBSL-7</strain>
    </source>
</reference>
<feature type="transmembrane region" description="Helical" evidence="2">
    <location>
        <begin position="208"/>
        <end position="226"/>
    </location>
</feature>
<keyword evidence="4" id="KW-1185">Reference proteome</keyword>
<comment type="caution">
    <text evidence="3">The sequence shown here is derived from an EMBL/GenBank/DDBJ whole genome shotgun (WGS) entry which is preliminary data.</text>
</comment>
<feature type="region of interest" description="Disordered" evidence="1">
    <location>
        <begin position="1"/>
        <end position="161"/>
    </location>
</feature>
<evidence type="ECO:0000313" key="3">
    <source>
        <dbReference type="EMBL" id="OCL33754.1"/>
    </source>
</evidence>
<feature type="transmembrane region" description="Helical" evidence="2">
    <location>
        <begin position="232"/>
        <end position="252"/>
    </location>
</feature>
<keyword evidence="2" id="KW-1133">Transmembrane helix</keyword>
<protein>
    <submittedName>
        <fullName evidence="3">Uncharacterized protein</fullName>
    </submittedName>
</protein>
<evidence type="ECO:0000313" key="4">
    <source>
        <dbReference type="Proteomes" id="UP000093501"/>
    </source>
</evidence>
<dbReference type="RefSeq" id="WP_068751512.1">
    <property type="nucleotide sequence ID" value="NZ_MBQD01000021.1"/>
</dbReference>
<feature type="compositionally biased region" description="Basic and acidic residues" evidence="1">
    <location>
        <begin position="1"/>
        <end position="17"/>
    </location>
</feature>
<keyword evidence="2" id="KW-0472">Membrane</keyword>
<feature type="compositionally biased region" description="Low complexity" evidence="1">
    <location>
        <begin position="149"/>
        <end position="161"/>
    </location>
</feature>
<evidence type="ECO:0000256" key="1">
    <source>
        <dbReference type="SAM" id="MobiDB-lite"/>
    </source>
</evidence>
<name>A0A1C0ALQ9_9ACTN</name>
<gene>
    <name evidence="3" type="ORF">BCR15_03685</name>
</gene>
<feature type="compositionally biased region" description="Low complexity" evidence="1">
    <location>
        <begin position="76"/>
        <end position="85"/>
    </location>
</feature>
<dbReference type="EMBL" id="MBQD01000021">
    <property type="protein sequence ID" value="OCL33754.1"/>
    <property type="molecule type" value="Genomic_DNA"/>
</dbReference>
<feature type="transmembrane region" description="Helical" evidence="2">
    <location>
        <begin position="169"/>
        <end position="196"/>
    </location>
</feature>
<organism evidence="3 4">
    <name type="scientific">Tessaracoccus lapidicaptus</name>
    <dbReference type="NCBI Taxonomy" id="1427523"/>
    <lineage>
        <taxon>Bacteria</taxon>
        <taxon>Bacillati</taxon>
        <taxon>Actinomycetota</taxon>
        <taxon>Actinomycetes</taxon>
        <taxon>Propionibacteriales</taxon>
        <taxon>Propionibacteriaceae</taxon>
        <taxon>Tessaracoccus</taxon>
    </lineage>
</organism>
<proteinExistence type="predicted"/>
<dbReference type="AlphaFoldDB" id="A0A1C0ALQ9"/>
<keyword evidence="2" id="KW-0812">Transmembrane</keyword>
<accession>A0A1C0ALQ9</accession>
<evidence type="ECO:0000256" key="2">
    <source>
        <dbReference type="SAM" id="Phobius"/>
    </source>
</evidence>